<dbReference type="GO" id="GO:0016020">
    <property type="term" value="C:membrane"/>
    <property type="evidence" value="ECO:0007669"/>
    <property type="project" value="UniProtKB-SubCell"/>
</dbReference>
<evidence type="ECO:0000256" key="16">
    <source>
        <dbReference type="SAM" id="Phobius"/>
    </source>
</evidence>
<keyword evidence="6" id="KW-0732">Signal</keyword>
<evidence type="ECO:0000256" key="12">
    <source>
        <dbReference type="ARBA" id="ARBA00023170"/>
    </source>
</evidence>
<evidence type="ECO:0000256" key="3">
    <source>
        <dbReference type="ARBA" id="ARBA00013445"/>
    </source>
</evidence>
<dbReference type="PANTHER" id="PTHR10573">
    <property type="entry name" value="INTERLEUKIN-2 RECEPTOR ALPHA CHAIN"/>
    <property type="match status" value="1"/>
</dbReference>
<evidence type="ECO:0000256" key="5">
    <source>
        <dbReference type="ARBA" id="ARBA00022692"/>
    </source>
</evidence>
<evidence type="ECO:0000256" key="15">
    <source>
        <dbReference type="PROSITE-ProRule" id="PRU00302"/>
    </source>
</evidence>
<keyword evidence="18" id="KW-1185">Reference proteome</keyword>
<dbReference type="InterPro" id="IPR015486">
    <property type="entry name" value="IL-2_rcpt_alpha"/>
</dbReference>
<evidence type="ECO:0000256" key="13">
    <source>
        <dbReference type="ARBA" id="ARBA00023180"/>
    </source>
</evidence>
<keyword evidence="5 16" id="KW-0812">Transmembrane</keyword>
<keyword evidence="7" id="KW-0677">Repeat</keyword>
<feature type="domain" description="Sushi" evidence="17">
    <location>
        <begin position="105"/>
        <end position="171"/>
    </location>
</feature>
<dbReference type="OrthoDB" id="9833060at2759"/>
<evidence type="ECO:0000256" key="8">
    <source>
        <dbReference type="ARBA" id="ARBA00022859"/>
    </source>
</evidence>
<evidence type="ECO:0000256" key="4">
    <source>
        <dbReference type="ARBA" id="ARBA00022659"/>
    </source>
</evidence>
<evidence type="ECO:0000256" key="9">
    <source>
        <dbReference type="ARBA" id="ARBA00022989"/>
    </source>
</evidence>
<dbReference type="SUPFAM" id="SSF57535">
    <property type="entry name" value="Complement control module/SCR domain"/>
    <property type="match status" value="2"/>
</dbReference>
<dbReference type="GO" id="GO:0019976">
    <property type="term" value="F:interleukin-2 binding"/>
    <property type="evidence" value="ECO:0007669"/>
    <property type="project" value="InterPro"/>
</dbReference>
<dbReference type="AlphaFoldDB" id="A0A9B0TLC4"/>
<evidence type="ECO:0000313" key="19">
    <source>
        <dbReference type="RefSeq" id="XP_006862855.1"/>
    </source>
</evidence>
<name>A0A9B0TLC4_CHRAS</name>
<dbReference type="RefSeq" id="XP_006862855.1">
    <property type="nucleotide sequence ID" value="XM_006862793.1"/>
</dbReference>
<dbReference type="GO" id="GO:0002376">
    <property type="term" value="P:immune system process"/>
    <property type="evidence" value="ECO:0007669"/>
    <property type="project" value="UniProtKB-KW"/>
</dbReference>
<keyword evidence="8" id="KW-0391">Immunity</keyword>
<keyword evidence="13" id="KW-0325">Glycoprotein</keyword>
<organism evidence="18 19">
    <name type="scientific">Chrysochloris asiatica</name>
    <name type="common">Cape golden mole</name>
    <dbReference type="NCBI Taxonomy" id="185453"/>
    <lineage>
        <taxon>Eukaryota</taxon>
        <taxon>Metazoa</taxon>
        <taxon>Chordata</taxon>
        <taxon>Craniata</taxon>
        <taxon>Vertebrata</taxon>
        <taxon>Euteleostomi</taxon>
        <taxon>Mammalia</taxon>
        <taxon>Eutheria</taxon>
        <taxon>Afrotheria</taxon>
        <taxon>Chrysochloridae</taxon>
        <taxon>Chrysochlorinae</taxon>
        <taxon>Chrysochloris</taxon>
    </lineage>
</organism>
<evidence type="ECO:0000256" key="6">
    <source>
        <dbReference type="ARBA" id="ARBA00022729"/>
    </source>
</evidence>
<dbReference type="Gene3D" id="2.10.70.10">
    <property type="entry name" value="Complement Module, domain 1"/>
    <property type="match status" value="1"/>
</dbReference>
<comment type="caution">
    <text evidence="15">Lacks conserved residue(s) required for the propagation of feature annotation.</text>
</comment>
<keyword evidence="10 16" id="KW-0472">Membrane</keyword>
<dbReference type="InterPro" id="IPR035976">
    <property type="entry name" value="Sushi/SCR/CCP_sf"/>
</dbReference>
<sequence>MATLTDLCYTDPPKIRYATYKAHLYKNGTLLICECKRGFRRIQNAYIYCTVNSGHASWENKCQCKSSASRNTEKLVTLKPEEPEERKFTGIQSQMQSLDQVNLSGYCREPPSWEHEAVERHYQFVVGQTIQYQCIEGYKAQQRGPAESTCRKSSINVGEFIWTQPQLKCISEEIEIPGTEEADSYTDALPQSETSYTFITTVSQKQTEVVTTMETCLLTIEYQIAVAGCVFLLISILLLSGFTWRQKWRKNRRTI</sequence>
<comment type="subunit">
    <text evidence="14">Non-covalent dimer of an alpha and a beta subunit. IL2R exists in 3 different forms: a high affinity dimer, an intermediate affinity monomer (beta subunit), and a low affinity monomer (alpha subunit). The high and intermediate affinity forms also associate with a gamma subunit.</text>
</comment>
<dbReference type="PANTHER" id="PTHR10573:SF0">
    <property type="entry name" value="INTERLEUKIN-2 RECEPTOR SUBUNIT ALPHA"/>
    <property type="match status" value="1"/>
</dbReference>
<dbReference type="GO" id="GO:0006954">
    <property type="term" value="P:inflammatory response"/>
    <property type="evidence" value="ECO:0007669"/>
    <property type="project" value="TreeGrafter"/>
</dbReference>
<dbReference type="Pfam" id="PF00084">
    <property type="entry name" value="Sushi"/>
    <property type="match status" value="1"/>
</dbReference>
<evidence type="ECO:0000256" key="2">
    <source>
        <dbReference type="ARBA" id="ARBA00004479"/>
    </source>
</evidence>
<proteinExistence type="predicted"/>
<comment type="function">
    <text evidence="1">Receptor for interleukin-2. The receptor is involved in the regulation of immune tolerance by controlling regulatory T cells (TREGs) activity. TREGs suppress the activation and expansion of autoreactive T-cells.</text>
</comment>
<dbReference type="SMART" id="SM00032">
    <property type="entry name" value="CCP"/>
    <property type="match status" value="2"/>
</dbReference>
<dbReference type="InterPro" id="IPR000436">
    <property type="entry name" value="Sushi_SCR_CCP_dom"/>
</dbReference>
<feature type="transmembrane region" description="Helical" evidence="16">
    <location>
        <begin position="222"/>
        <end position="244"/>
    </location>
</feature>
<reference evidence="19" key="1">
    <citation type="submission" date="2025-08" db="UniProtKB">
        <authorList>
            <consortium name="RefSeq"/>
        </authorList>
    </citation>
    <scope>IDENTIFICATION</scope>
    <source>
        <tissue evidence="19">Spleen</tissue>
    </source>
</reference>
<evidence type="ECO:0000256" key="7">
    <source>
        <dbReference type="ARBA" id="ARBA00022737"/>
    </source>
</evidence>
<dbReference type="GeneID" id="102832108"/>
<keyword evidence="4 15" id="KW-0768">Sushi</keyword>
<evidence type="ECO:0000259" key="17">
    <source>
        <dbReference type="PROSITE" id="PS50923"/>
    </source>
</evidence>
<feature type="disulfide bond" evidence="15">
    <location>
        <begin position="107"/>
        <end position="150"/>
    </location>
</feature>
<dbReference type="PROSITE" id="PS50923">
    <property type="entry name" value="SUSHI"/>
    <property type="match status" value="1"/>
</dbReference>
<dbReference type="Gene3D" id="2.20.28.230">
    <property type="match status" value="2"/>
</dbReference>
<keyword evidence="11 15" id="KW-1015">Disulfide bond</keyword>
<evidence type="ECO:0000313" key="18">
    <source>
        <dbReference type="Proteomes" id="UP000504623"/>
    </source>
</evidence>
<evidence type="ECO:0000256" key="10">
    <source>
        <dbReference type="ARBA" id="ARBA00023136"/>
    </source>
</evidence>
<comment type="subcellular location">
    <subcellularLocation>
        <location evidence="2">Membrane</location>
        <topology evidence="2">Single-pass type I membrane protein</topology>
    </subcellularLocation>
</comment>
<evidence type="ECO:0000256" key="11">
    <source>
        <dbReference type="ARBA" id="ARBA00023157"/>
    </source>
</evidence>
<keyword evidence="9 16" id="KW-1133">Transmembrane helix</keyword>
<dbReference type="Proteomes" id="UP000504623">
    <property type="component" value="Unplaced"/>
</dbReference>
<keyword evidence="12 19" id="KW-0675">Receptor</keyword>
<protein>
    <recommendedName>
        <fullName evidence="3">Interleukin-2 receptor subunit alpha</fullName>
    </recommendedName>
</protein>
<gene>
    <name evidence="19" type="primary">IL2RA</name>
</gene>
<accession>A0A9B0TLC4</accession>
<dbReference type="CDD" id="cd00033">
    <property type="entry name" value="CCP"/>
    <property type="match status" value="1"/>
</dbReference>
<dbReference type="CTD" id="3559"/>
<dbReference type="GO" id="GO:0004911">
    <property type="term" value="F:interleukin-2 receptor activity"/>
    <property type="evidence" value="ECO:0007669"/>
    <property type="project" value="InterPro"/>
</dbReference>
<evidence type="ECO:0000256" key="14">
    <source>
        <dbReference type="ARBA" id="ARBA00025938"/>
    </source>
</evidence>
<evidence type="ECO:0000256" key="1">
    <source>
        <dbReference type="ARBA" id="ARBA00002381"/>
    </source>
</evidence>